<sequence length="635" mass="71116">MKKMKDVLLAREENEEIVIGNTALVRAMVEAGTRVVTSYPGSPTPEIAEDIRSMPREDRPFYFEFSTNEKVAAEVAFGASVNGSLSTVFFKSVGLNVAADSFVQLGLMELIGGMVIVLGDDPGANSSQNEQDNLHYSKLSYTPVLEPSTPQEVYEMYQEAAEISRQEKMPIILRLTTHVCHAKEKVAFGSWNPVEFDDRPQFAPENGPYVPITDKVFPMKRRALQKREKIRNMVRERNLNKVEDNNNDRRGIITGGVPHQSLLDILEQVEGKRPDILKLGAVQPLNHKDIIEFLQEHKEVKILEELDAVLEEEIKSLAFDEGISTEIIGKQGIEDWMGEYTPDKVAKVLHRTWPDLIPDRLVEVQKERESPLEPRPPQMCPGCGHRSAFHPIKKALREKDITVADIGCHTLGFLPPYNMGEVLLCMGHSPGTGSGMSLYNDERRVVAFIGDSTLYHAGMPGIVNAVFNDHDLTLVVMENNTTAMTGHQNNPSSGGNFNEPTEAIPIKELLAGMGVDDISKIDTYNQQGLQELIEEKVDEEGFNVVIASHPCMLKFTREQRRKGDYRDRNVRIDQEKCAQIYECVQDFACPTFQKEEDGTIWAHEDLCIGDGSCLQTCPTRAIEFVREETGGDGDE</sequence>
<accession>A0A1G9S1S9</accession>
<comment type="catalytic activity">
    <reaction evidence="3">
        <text>indole-3-pyruvate + 2 oxidized [2Fe-2S]-[ferredoxin] + CoA = (indol-3-yl)acetyl-CoA + 2 reduced [2Fe-2S]-[ferredoxin] + CO2 + H(+)</text>
        <dbReference type="Rhea" id="RHEA:12645"/>
        <dbReference type="Rhea" id="RHEA-COMP:10000"/>
        <dbReference type="Rhea" id="RHEA-COMP:10001"/>
        <dbReference type="ChEBI" id="CHEBI:15378"/>
        <dbReference type="ChEBI" id="CHEBI:16526"/>
        <dbReference type="ChEBI" id="CHEBI:17640"/>
        <dbReference type="ChEBI" id="CHEBI:33737"/>
        <dbReference type="ChEBI" id="CHEBI:33738"/>
        <dbReference type="ChEBI" id="CHEBI:57271"/>
        <dbReference type="ChEBI" id="CHEBI:57287"/>
        <dbReference type="EC" id="1.2.7.8"/>
    </reaction>
</comment>
<organism evidence="5 6">
    <name type="scientific">Halarsenatibacter silvermanii</name>
    <dbReference type="NCBI Taxonomy" id="321763"/>
    <lineage>
        <taxon>Bacteria</taxon>
        <taxon>Bacillati</taxon>
        <taxon>Bacillota</taxon>
        <taxon>Clostridia</taxon>
        <taxon>Halanaerobiales</taxon>
        <taxon>Halarsenatibacteraceae</taxon>
        <taxon>Halarsenatibacter</taxon>
    </lineage>
</organism>
<dbReference type="PANTHER" id="PTHR43710:SF7">
    <property type="entry name" value="INDOLEPYRUVATE OXIDOREDUCTASE SUBUNIT IORA"/>
    <property type="match status" value="1"/>
</dbReference>
<keyword evidence="3" id="KW-0249">Electron transport</keyword>
<dbReference type="GO" id="GO:0046872">
    <property type="term" value="F:metal ion binding"/>
    <property type="evidence" value="ECO:0007669"/>
    <property type="project" value="UniProtKB-UniRule"/>
</dbReference>
<keyword evidence="6" id="KW-1185">Reference proteome</keyword>
<dbReference type="GO" id="GO:0051539">
    <property type="term" value="F:4 iron, 4 sulfur cluster binding"/>
    <property type="evidence" value="ECO:0007669"/>
    <property type="project" value="UniProtKB-UniRule"/>
</dbReference>
<evidence type="ECO:0000313" key="5">
    <source>
        <dbReference type="EMBL" id="SDM29372.1"/>
    </source>
</evidence>
<dbReference type="GO" id="GO:0030976">
    <property type="term" value="F:thiamine pyrophosphate binding"/>
    <property type="evidence" value="ECO:0007669"/>
    <property type="project" value="InterPro"/>
</dbReference>
<dbReference type="SUPFAM" id="SSF52518">
    <property type="entry name" value="Thiamin diphosphate-binding fold (THDP-binding)"/>
    <property type="match status" value="2"/>
</dbReference>
<dbReference type="InterPro" id="IPR002880">
    <property type="entry name" value="Pyrv_Fd/Flavodoxin_OxRdtase_N"/>
</dbReference>
<dbReference type="AlphaFoldDB" id="A0A1G9S1S9"/>
<keyword evidence="2 3" id="KW-0560">Oxidoreductase</keyword>
<dbReference type="EC" id="1.2.7.8" evidence="3"/>
<keyword evidence="5" id="KW-0670">Pyruvate</keyword>
<dbReference type="InterPro" id="IPR011766">
    <property type="entry name" value="TPP_enzyme_TPP-bd"/>
</dbReference>
<gene>
    <name evidence="5" type="ORF">SAMN04488692_12514</name>
</gene>
<dbReference type="CDD" id="cd07034">
    <property type="entry name" value="TPP_PYR_PFOR_IOR-alpha_like"/>
    <property type="match status" value="1"/>
</dbReference>
<comment type="cofactor">
    <cofactor evidence="3">
        <name>[4Fe-4S] cluster</name>
        <dbReference type="ChEBI" id="CHEBI:49883"/>
    </cofactor>
    <text evidence="3">Binds 2 [4Fe-4S] clusters. In this family the first cluster has a non-standard and varying [4Fe-4S] binding motif CX(2)CX(2)CX(4-5)CP.</text>
</comment>
<dbReference type="GO" id="GO:0043805">
    <property type="term" value="F:indolepyruvate ferredoxin oxidoreductase activity"/>
    <property type="evidence" value="ECO:0007669"/>
    <property type="project" value="UniProtKB-UniRule"/>
</dbReference>
<feature type="domain" description="4Fe-4S ferredoxin-type" evidence="4">
    <location>
        <begin position="598"/>
        <end position="627"/>
    </location>
</feature>
<dbReference type="Gene3D" id="3.40.50.970">
    <property type="match status" value="2"/>
</dbReference>
<name>A0A1G9S1S9_9FIRM</name>
<dbReference type="InterPro" id="IPR017896">
    <property type="entry name" value="4Fe4S_Fe-S-bd"/>
</dbReference>
<dbReference type="InterPro" id="IPR029061">
    <property type="entry name" value="THDP-binding"/>
</dbReference>
<evidence type="ECO:0000256" key="1">
    <source>
        <dbReference type="ARBA" id="ARBA00022723"/>
    </source>
</evidence>
<keyword evidence="3" id="KW-0411">Iron-sulfur</keyword>
<dbReference type="FunFam" id="3.40.50.970:FF:000039">
    <property type="entry name" value="Indolepyruvate oxidoreductase subunit IorA"/>
    <property type="match status" value="1"/>
</dbReference>
<dbReference type="Proteomes" id="UP000199476">
    <property type="component" value="Unassembled WGS sequence"/>
</dbReference>
<keyword evidence="3" id="KW-0408">Iron</keyword>
<dbReference type="STRING" id="321763.SAMN04488692_12514"/>
<dbReference type="Gene3D" id="3.30.70.20">
    <property type="match status" value="1"/>
</dbReference>
<dbReference type="CDD" id="cd02008">
    <property type="entry name" value="TPP_IOR_alpha"/>
    <property type="match status" value="1"/>
</dbReference>
<dbReference type="Pfam" id="PF00037">
    <property type="entry name" value="Fer4"/>
    <property type="match status" value="1"/>
</dbReference>
<dbReference type="InterPro" id="IPR045025">
    <property type="entry name" value="HACL1-like"/>
</dbReference>
<evidence type="ECO:0000313" key="6">
    <source>
        <dbReference type="Proteomes" id="UP000199476"/>
    </source>
</evidence>
<reference evidence="5 6" key="1">
    <citation type="submission" date="2016-10" db="EMBL/GenBank/DDBJ databases">
        <authorList>
            <person name="de Groot N.N."/>
        </authorList>
    </citation>
    <scope>NUCLEOTIDE SEQUENCE [LARGE SCALE GENOMIC DNA]</scope>
    <source>
        <strain evidence="5 6">SLAS-1</strain>
    </source>
</reference>
<protein>
    <recommendedName>
        <fullName evidence="3">Indolepyruvate oxidoreductase subunit IorA</fullName>
        <shortName evidence="3">IOR</shortName>
        <ecNumber evidence="3">1.2.7.8</ecNumber>
    </recommendedName>
    <alternativeName>
        <fullName evidence="3">Indolepyruvate ferredoxin oxidoreductase subunit alpha</fullName>
    </alternativeName>
</protein>
<keyword evidence="1 3" id="KW-0479">Metal-binding</keyword>
<dbReference type="Pfam" id="PF01855">
    <property type="entry name" value="POR_N"/>
    <property type="match status" value="1"/>
</dbReference>
<dbReference type="Pfam" id="PF02775">
    <property type="entry name" value="TPP_enzyme_C"/>
    <property type="match status" value="1"/>
</dbReference>
<dbReference type="PROSITE" id="PS51379">
    <property type="entry name" value="4FE4S_FER_2"/>
    <property type="match status" value="1"/>
</dbReference>
<dbReference type="SUPFAM" id="SSF54862">
    <property type="entry name" value="4Fe-4S ferredoxins"/>
    <property type="match status" value="1"/>
</dbReference>
<dbReference type="PIRSF" id="PIRSF006439">
    <property type="entry name" value="Indolepyruvate_ferr_oxidored"/>
    <property type="match status" value="1"/>
</dbReference>
<comment type="function">
    <text evidence="3">Catalyzes the ferredoxin-dependent oxidative decarboxylation of arylpyruvates.</text>
</comment>
<evidence type="ECO:0000259" key="4">
    <source>
        <dbReference type="PROSITE" id="PS51379"/>
    </source>
</evidence>
<dbReference type="PANTHER" id="PTHR43710">
    <property type="entry name" value="2-HYDROXYACYL-COA LYASE"/>
    <property type="match status" value="1"/>
</dbReference>
<dbReference type="InterPro" id="IPR017721">
    <property type="entry name" value="IorA"/>
</dbReference>
<keyword evidence="3" id="KW-0004">4Fe-4S</keyword>
<evidence type="ECO:0000256" key="3">
    <source>
        <dbReference type="PIRNR" id="PIRNR006439"/>
    </source>
</evidence>
<proteinExistence type="predicted"/>
<evidence type="ECO:0000256" key="2">
    <source>
        <dbReference type="ARBA" id="ARBA00023002"/>
    </source>
</evidence>
<dbReference type="RefSeq" id="WP_089761684.1">
    <property type="nucleotide sequence ID" value="NZ_FNGO01000025.1"/>
</dbReference>
<dbReference type="OrthoDB" id="9804603at2"/>
<dbReference type="EMBL" id="FNGO01000025">
    <property type="protein sequence ID" value="SDM29372.1"/>
    <property type="molecule type" value="Genomic_DNA"/>
</dbReference>
<keyword evidence="3" id="KW-0813">Transport</keyword>